<gene>
    <name evidence="2" type="ORF">AD951_02205</name>
</gene>
<dbReference type="EMBL" id="LHZX01000207">
    <property type="protein sequence ID" value="KXV70786.1"/>
    <property type="molecule type" value="Genomic_DNA"/>
</dbReference>
<feature type="signal peptide" evidence="1">
    <location>
        <begin position="1"/>
        <end position="22"/>
    </location>
</feature>
<dbReference type="RefSeq" id="WP_061498777.1">
    <property type="nucleotide sequence ID" value="NZ_LHZX01000207.1"/>
</dbReference>
<comment type="caution">
    <text evidence="2">The sequence shown here is derived from an EMBL/GenBank/DDBJ whole genome shotgun (WGS) entry which is preliminary data.</text>
</comment>
<evidence type="ECO:0000313" key="2">
    <source>
        <dbReference type="EMBL" id="KXV70786.1"/>
    </source>
</evidence>
<evidence type="ECO:0000256" key="1">
    <source>
        <dbReference type="SAM" id="SignalP"/>
    </source>
</evidence>
<keyword evidence="1" id="KW-0732">Signal</keyword>
<protein>
    <submittedName>
        <fullName evidence="2">Uncharacterized protein</fullName>
    </submittedName>
</protein>
<dbReference type="Proteomes" id="UP000075377">
    <property type="component" value="Unassembled WGS sequence"/>
</dbReference>
<proteinExistence type="predicted"/>
<evidence type="ECO:0000313" key="3">
    <source>
        <dbReference type="Proteomes" id="UP000075377"/>
    </source>
</evidence>
<dbReference type="OrthoDB" id="7263363at2"/>
<feature type="chain" id="PRO_5007556869" evidence="1">
    <location>
        <begin position="23"/>
        <end position="133"/>
    </location>
</feature>
<sequence>MKRTLSFPLLVVAALTSSHAMAAARHVVKTLPGYSCAMLNLTHEQEMDFNHPPMLYSEPRDGAPTMGGAAEVLAVKSDTAPVNGYVPALQMNMKSGWVKQALIKPYAAAADPTARCEPVLMSDGTQGFSYHHD</sequence>
<name>A0A149USR5_9PROT</name>
<organism evidence="2 3">
    <name type="scientific">Acetobacter malorum</name>
    <dbReference type="NCBI Taxonomy" id="178901"/>
    <lineage>
        <taxon>Bacteria</taxon>
        <taxon>Pseudomonadati</taxon>
        <taxon>Pseudomonadota</taxon>
        <taxon>Alphaproteobacteria</taxon>
        <taxon>Acetobacterales</taxon>
        <taxon>Acetobacteraceae</taxon>
        <taxon>Acetobacter</taxon>
    </lineage>
</organism>
<accession>A0A149USR5</accession>
<dbReference type="AlphaFoldDB" id="A0A149USR5"/>
<reference evidence="2 3" key="1">
    <citation type="submission" date="2015-06" db="EMBL/GenBank/DDBJ databases">
        <title>Improved classification and identification of acetic acid bacteria using matrix-assisted laser desorption/ionization time-of-flight mass spectrometry; Gluconobacter nephelii and Gluconobacter uchimurae are later heterotypic synonyms of Gluconobacter japonicus and Gluconobacter oxydans, respectively.</title>
        <authorList>
            <person name="Li L."/>
            <person name="Cleenwerck I."/>
            <person name="De Vuyst L."/>
            <person name="Vandamme P."/>
        </authorList>
    </citation>
    <scope>NUCLEOTIDE SEQUENCE [LARGE SCALE GENOMIC DNA]</scope>
    <source>
        <strain evidence="2 3">LMG 1699</strain>
    </source>
</reference>
<dbReference type="PATRIC" id="fig|178901.14.peg.1811"/>